<evidence type="ECO:0000256" key="3">
    <source>
        <dbReference type="ARBA" id="ARBA00001966"/>
    </source>
</evidence>
<evidence type="ECO:0000259" key="11">
    <source>
        <dbReference type="Pfam" id="PF12367"/>
    </source>
</evidence>
<dbReference type="GO" id="GO:0046872">
    <property type="term" value="F:metal ion binding"/>
    <property type="evidence" value="ECO:0007669"/>
    <property type="project" value="UniProtKB-KW"/>
</dbReference>
<reference evidence="13" key="1">
    <citation type="submission" date="2017-09" db="EMBL/GenBank/DDBJ databases">
        <title>Depth-based differentiation of microbial function through sediment-hosted aquifers and enrichment of novel symbionts in the deep terrestrial subsurface.</title>
        <authorList>
            <person name="Probst A.J."/>
            <person name="Ladd B."/>
            <person name="Jarett J.K."/>
            <person name="Geller-Mcgrath D.E."/>
            <person name="Sieber C.M.K."/>
            <person name="Emerson J.B."/>
            <person name="Anantharaman K."/>
            <person name="Thomas B.C."/>
            <person name="Malmstrom R."/>
            <person name="Stieglmeier M."/>
            <person name="Klingl A."/>
            <person name="Woyke T."/>
            <person name="Ryan C.M."/>
            <person name="Banfield J.F."/>
        </authorList>
    </citation>
    <scope>NUCLEOTIDE SEQUENCE [LARGE SCALE GENOMIC DNA]</scope>
</reference>
<evidence type="ECO:0000256" key="4">
    <source>
        <dbReference type="ARBA" id="ARBA00022723"/>
    </source>
</evidence>
<dbReference type="CDD" id="cd03375">
    <property type="entry name" value="TPP_OGFOR"/>
    <property type="match status" value="1"/>
</dbReference>
<dbReference type="Gene3D" id="3.40.50.970">
    <property type="match status" value="1"/>
</dbReference>
<dbReference type="GO" id="GO:0051536">
    <property type="term" value="F:iron-sulfur cluster binding"/>
    <property type="evidence" value="ECO:0007669"/>
    <property type="project" value="UniProtKB-KW"/>
</dbReference>
<dbReference type="Pfam" id="PF12367">
    <property type="entry name" value="PFO_beta_C"/>
    <property type="match status" value="1"/>
</dbReference>
<evidence type="ECO:0000313" key="13">
    <source>
        <dbReference type="Proteomes" id="UP000230557"/>
    </source>
</evidence>
<evidence type="ECO:0000259" key="10">
    <source>
        <dbReference type="Pfam" id="PF02775"/>
    </source>
</evidence>
<evidence type="ECO:0000256" key="5">
    <source>
        <dbReference type="ARBA" id="ARBA00022842"/>
    </source>
</evidence>
<dbReference type="GO" id="GO:0030976">
    <property type="term" value="F:thiamine pyrophosphate binding"/>
    <property type="evidence" value="ECO:0007669"/>
    <property type="project" value="InterPro"/>
</dbReference>
<comment type="caution">
    <text evidence="12">The sequence shown here is derived from an EMBL/GenBank/DDBJ whole genome shotgun (WGS) entry which is preliminary data.</text>
</comment>
<evidence type="ECO:0000313" key="12">
    <source>
        <dbReference type="EMBL" id="PIR97376.1"/>
    </source>
</evidence>
<dbReference type="InterPro" id="IPR051457">
    <property type="entry name" value="2-oxoacid:Fd_oxidoreductase"/>
</dbReference>
<evidence type="ECO:0000256" key="8">
    <source>
        <dbReference type="ARBA" id="ARBA00023014"/>
    </source>
</evidence>
<keyword evidence="8" id="KW-0411">Iron-sulfur</keyword>
<evidence type="ECO:0000256" key="2">
    <source>
        <dbReference type="ARBA" id="ARBA00001964"/>
    </source>
</evidence>
<dbReference type="InterPro" id="IPR011766">
    <property type="entry name" value="TPP_enzyme_TPP-bd"/>
</dbReference>
<keyword evidence="5" id="KW-0460">Magnesium</keyword>
<keyword evidence="4" id="KW-0479">Metal-binding</keyword>
<dbReference type="Pfam" id="PF02775">
    <property type="entry name" value="TPP_enzyme_C"/>
    <property type="match status" value="1"/>
</dbReference>
<dbReference type="InterPro" id="IPR029061">
    <property type="entry name" value="THDP-binding"/>
</dbReference>
<keyword evidence="7" id="KW-0408">Iron</keyword>
<dbReference type="AlphaFoldDB" id="A0A2H0VE59"/>
<sequence>MQTPDPIKPESYNSDVFPTWCPGCGNFGIWAALKMALSNLKIPPHKVALIFGVGCSGNFANFVKGYVFHSLHGRALPVASGAKLANSDLHVIAIGGDGDGFAEGLSHTIQTIRSNVNITYIVHDNHVYSLTTGQTSPTSLKGFKTKTTPEGSFEYPINPMALAISAGGSFVARGFAGEIPHLSDLIVQGIQHRGFSFIDVMQPCPTFNPQLSYDWYRQRLYKLADQGYKPDNRHKAWDIAQEEISEKIATGVLYQEQRATLEDNFPQISKTALVKKDFSGVDIRQFLGQFK</sequence>
<gene>
    <name evidence="12" type="ORF">COT91_01795</name>
</gene>
<dbReference type="SUPFAM" id="SSF52518">
    <property type="entry name" value="Thiamin diphosphate-binding fold (THDP-binding)"/>
    <property type="match status" value="1"/>
</dbReference>
<comment type="cofactor">
    <cofactor evidence="2">
        <name>thiamine diphosphate</name>
        <dbReference type="ChEBI" id="CHEBI:58937"/>
    </cofactor>
</comment>
<evidence type="ECO:0000256" key="1">
    <source>
        <dbReference type="ARBA" id="ARBA00001946"/>
    </source>
</evidence>
<evidence type="ECO:0000256" key="9">
    <source>
        <dbReference type="ARBA" id="ARBA00023052"/>
    </source>
</evidence>
<dbReference type="PANTHER" id="PTHR48084:SF4">
    <property type="entry name" value="2-OXOGLUTARATE OXIDOREDUCTASE SUBUNIT KORB"/>
    <property type="match status" value="1"/>
</dbReference>
<comment type="cofactor">
    <cofactor evidence="3">
        <name>[4Fe-4S] cluster</name>
        <dbReference type="ChEBI" id="CHEBI:49883"/>
    </cofactor>
</comment>
<protein>
    <submittedName>
        <fullName evidence="12">2-oxoacid ferredoxin oxidoreductase</fullName>
    </submittedName>
</protein>
<comment type="cofactor">
    <cofactor evidence="1">
        <name>Mg(2+)</name>
        <dbReference type="ChEBI" id="CHEBI:18420"/>
    </cofactor>
</comment>
<dbReference type="NCBIfam" id="TIGR02177">
    <property type="entry name" value="PorB_KorB"/>
    <property type="match status" value="1"/>
</dbReference>
<dbReference type="PANTHER" id="PTHR48084">
    <property type="entry name" value="2-OXOGLUTARATE OXIDOREDUCTASE SUBUNIT KORB-RELATED"/>
    <property type="match status" value="1"/>
</dbReference>
<evidence type="ECO:0000256" key="6">
    <source>
        <dbReference type="ARBA" id="ARBA00023002"/>
    </source>
</evidence>
<feature type="domain" description="Pyruvate ferredoxin oxidoreductase beta subunit C-terminal" evidence="11">
    <location>
        <begin position="204"/>
        <end position="269"/>
    </location>
</feature>
<accession>A0A2H0VE59</accession>
<dbReference type="EMBL" id="PFAJ01000023">
    <property type="protein sequence ID" value="PIR97376.1"/>
    <property type="molecule type" value="Genomic_DNA"/>
</dbReference>
<name>A0A2H0VE59_9BACT</name>
<organism evidence="12 13">
    <name type="scientific">Candidatus Doudnabacteria bacterium CG10_big_fil_rev_8_21_14_0_10_41_10</name>
    <dbReference type="NCBI Taxonomy" id="1974551"/>
    <lineage>
        <taxon>Bacteria</taxon>
        <taxon>Candidatus Doudnaibacteriota</taxon>
    </lineage>
</organism>
<proteinExistence type="predicted"/>
<keyword evidence="9" id="KW-0786">Thiamine pyrophosphate</keyword>
<evidence type="ECO:0000256" key="7">
    <source>
        <dbReference type="ARBA" id="ARBA00023004"/>
    </source>
</evidence>
<dbReference type="InterPro" id="IPR032686">
    <property type="entry name" value="PFO_beta_C"/>
</dbReference>
<dbReference type="GO" id="GO:0016625">
    <property type="term" value="F:oxidoreductase activity, acting on the aldehyde or oxo group of donors, iron-sulfur protein as acceptor"/>
    <property type="evidence" value="ECO:0007669"/>
    <property type="project" value="UniProtKB-ARBA"/>
</dbReference>
<dbReference type="InterPro" id="IPR011896">
    <property type="entry name" value="OFOB"/>
</dbReference>
<keyword evidence="6" id="KW-0560">Oxidoreductase</keyword>
<dbReference type="GO" id="GO:0045333">
    <property type="term" value="P:cellular respiration"/>
    <property type="evidence" value="ECO:0007669"/>
    <property type="project" value="UniProtKB-ARBA"/>
</dbReference>
<feature type="domain" description="Thiamine pyrophosphate enzyme TPP-binding" evidence="10">
    <location>
        <begin position="62"/>
        <end position="200"/>
    </location>
</feature>
<dbReference type="Proteomes" id="UP000230557">
    <property type="component" value="Unassembled WGS sequence"/>
</dbReference>